<dbReference type="GO" id="GO:0016887">
    <property type="term" value="F:ATP hydrolysis activity"/>
    <property type="evidence" value="ECO:0007669"/>
    <property type="project" value="InterPro"/>
</dbReference>
<dbReference type="SUPFAM" id="SSF81653">
    <property type="entry name" value="Calcium ATPase, transduction domain A"/>
    <property type="match status" value="1"/>
</dbReference>
<keyword evidence="8" id="KW-0378">Hydrolase</keyword>
<feature type="transmembrane region" description="Helical" evidence="6">
    <location>
        <begin position="213"/>
        <end position="233"/>
    </location>
</feature>
<dbReference type="SUPFAM" id="SSF56784">
    <property type="entry name" value="HAD-like"/>
    <property type="match status" value="1"/>
</dbReference>
<feature type="transmembrane region" description="Helical" evidence="6">
    <location>
        <begin position="66"/>
        <end position="84"/>
    </location>
</feature>
<name>A0A7W7QPY4_9ACTN</name>
<feature type="transmembrane region" description="Helical" evidence="6">
    <location>
        <begin position="651"/>
        <end position="673"/>
    </location>
</feature>
<dbReference type="InterPro" id="IPR059000">
    <property type="entry name" value="ATPase_P-type_domA"/>
</dbReference>
<dbReference type="InterPro" id="IPR008250">
    <property type="entry name" value="ATPase_P-typ_transduc_dom_A_sf"/>
</dbReference>
<dbReference type="InterPro" id="IPR023299">
    <property type="entry name" value="ATPase_P-typ_cyto_dom_N"/>
</dbReference>
<evidence type="ECO:0000313" key="9">
    <source>
        <dbReference type="Proteomes" id="UP000552644"/>
    </source>
</evidence>
<dbReference type="InterPro" id="IPR001757">
    <property type="entry name" value="P_typ_ATPase"/>
</dbReference>
<accession>A0A7W7QPY4</accession>
<dbReference type="PROSITE" id="PS00154">
    <property type="entry name" value="ATPASE_E1_E2"/>
    <property type="match status" value="1"/>
</dbReference>
<dbReference type="Gene3D" id="3.40.50.1000">
    <property type="entry name" value="HAD superfamily/HAD-like"/>
    <property type="match status" value="1"/>
</dbReference>
<dbReference type="Pfam" id="PF00702">
    <property type="entry name" value="Hydrolase"/>
    <property type="match status" value="1"/>
</dbReference>
<dbReference type="SFLD" id="SFLDG00002">
    <property type="entry name" value="C1.7:_P-type_atpase_like"/>
    <property type="match status" value="1"/>
</dbReference>
<reference evidence="8 9" key="1">
    <citation type="submission" date="2020-08" db="EMBL/GenBank/DDBJ databases">
        <title>Genomic Encyclopedia of Type Strains, Phase III (KMG-III): the genomes of soil and plant-associated and newly described type strains.</title>
        <authorList>
            <person name="Whitman W."/>
        </authorList>
    </citation>
    <scope>NUCLEOTIDE SEQUENCE [LARGE SCALE GENOMIC DNA]</scope>
    <source>
        <strain evidence="8 9">CECT 8840</strain>
    </source>
</reference>
<dbReference type="SFLD" id="SFLDF00027">
    <property type="entry name" value="p-type_atpase"/>
    <property type="match status" value="1"/>
</dbReference>
<dbReference type="PANTHER" id="PTHR42861">
    <property type="entry name" value="CALCIUM-TRANSPORTING ATPASE"/>
    <property type="match status" value="1"/>
</dbReference>
<protein>
    <submittedName>
        <fullName evidence="8">Cation-transporting ATPase E</fullName>
        <ecNumber evidence="8">3.6.3.-</ecNumber>
    </submittedName>
</protein>
<dbReference type="EC" id="3.6.3.-" evidence="8"/>
<keyword evidence="4 6" id="KW-1133">Transmembrane helix</keyword>
<proteinExistence type="predicted"/>
<dbReference type="SUPFAM" id="SSF81665">
    <property type="entry name" value="Calcium ATPase, transmembrane domain M"/>
    <property type="match status" value="1"/>
</dbReference>
<keyword evidence="2 6" id="KW-0812">Transmembrane</keyword>
<dbReference type="InterPro" id="IPR044492">
    <property type="entry name" value="P_typ_ATPase_HD_dom"/>
</dbReference>
<evidence type="ECO:0000256" key="4">
    <source>
        <dbReference type="ARBA" id="ARBA00022989"/>
    </source>
</evidence>
<dbReference type="AlphaFoldDB" id="A0A7W7QPY4"/>
<feature type="transmembrane region" description="Helical" evidence="6">
    <location>
        <begin position="685"/>
        <end position="702"/>
    </location>
</feature>
<dbReference type="InterPro" id="IPR023214">
    <property type="entry name" value="HAD_sf"/>
</dbReference>
<organism evidence="8 9">
    <name type="scientific">Streptosporangium saharense</name>
    <dbReference type="NCBI Taxonomy" id="1706840"/>
    <lineage>
        <taxon>Bacteria</taxon>
        <taxon>Bacillati</taxon>
        <taxon>Actinomycetota</taxon>
        <taxon>Actinomycetes</taxon>
        <taxon>Streptosporangiales</taxon>
        <taxon>Streptosporangiaceae</taxon>
        <taxon>Streptosporangium</taxon>
    </lineage>
</organism>
<keyword evidence="5 6" id="KW-0472">Membrane</keyword>
<keyword evidence="9" id="KW-1185">Reference proteome</keyword>
<dbReference type="PRINTS" id="PR00119">
    <property type="entry name" value="CATATPASE"/>
</dbReference>
<dbReference type="InterPro" id="IPR018303">
    <property type="entry name" value="ATPase_P-typ_P_site"/>
</dbReference>
<dbReference type="Gene3D" id="2.70.150.10">
    <property type="entry name" value="Calcium-transporting ATPase, cytoplasmic transduction domain A"/>
    <property type="match status" value="1"/>
</dbReference>
<comment type="caution">
    <text evidence="8">The sequence shown here is derived from an EMBL/GenBank/DDBJ whole genome shotgun (WGS) entry which is preliminary data.</text>
</comment>
<dbReference type="Gene3D" id="1.20.1110.10">
    <property type="entry name" value="Calcium-transporting ATPase, transmembrane domain"/>
    <property type="match status" value="1"/>
</dbReference>
<evidence type="ECO:0000259" key="7">
    <source>
        <dbReference type="Pfam" id="PF00122"/>
    </source>
</evidence>
<evidence type="ECO:0000313" key="8">
    <source>
        <dbReference type="EMBL" id="MBB4917582.1"/>
    </source>
</evidence>
<dbReference type="RefSeq" id="WP_312863776.1">
    <property type="nucleotide sequence ID" value="NZ_JACHJP010000005.1"/>
</dbReference>
<dbReference type="Gene3D" id="3.40.1110.10">
    <property type="entry name" value="Calcium-transporting ATPase, cytoplasmic domain N"/>
    <property type="match status" value="1"/>
</dbReference>
<evidence type="ECO:0000256" key="5">
    <source>
        <dbReference type="ARBA" id="ARBA00023136"/>
    </source>
</evidence>
<sequence length="783" mass="83295">MEQVAERGLTTAEVEKRTALGQVNEVGRRSSRSLSAIVRANVLTLFNAVIAALWVVIMIFGQWQDGLFGLVIVANSAIGIIQELRAKRTLDRLAVVNEAPVRVRRDGEEAEIPPRKVVLGDLVLLCPGDRLLVDGEVMESGGLEIDESLLTGEADPVHKAPGDRVLSGSFVVAGTGSYVATEVGDNAYAARLAKEASAFGLAHSELRAGVTKFIKYITWLVVPIGLLLIWSQLNKAEDFSQAVTGAVAGIVTMIPEGLVLMTSIAFAVGVVRLGRRRCLVQELPAIEILARVDVLCLDKTGTLTAGGMNLAEVRPLGDDPLTTEALAALANLEKTPNPTVQAIKVANPAPSGWTVTATVPFSSARKWSGADFGEKGAWILGAADVLLTPATPEYGQAADLAATGLRVLALGRVETLNESLGTVEPRALVVLEQRIRPEAAETLRYFAKQNVAIKIISGDNPESVSAIATSLGVPGGQNAVDARTLPEDDPDKLAEILDTTTVFGRVTPHQKRLFVSALQSRGHTVAMTGDGVNDVLALKDADLGVAMGSGSGATRAVAQIVLMDDDFTSLPSVVGEGRRVLANIERVSSLFLTKTFYAIVLSLLAGVIGIAFPFTPRHSTLVNALTIGIPAFFLALAPSNERAKPGFVPRVLRLAIPWGVVCALAVHLTYRLAEARSATPEECRTAAVITLFLVTWWVLVLIARPYLLWRVALVAAMAVLFALSLAVPFTREFFALTLGDPTDDLVAVGISAVAALALTIVFRVVRRVDKSQVQDRPTDTLEV</sequence>
<dbReference type="PRINTS" id="PR00120">
    <property type="entry name" value="HATPASE"/>
</dbReference>
<dbReference type="GO" id="GO:0005886">
    <property type="term" value="C:plasma membrane"/>
    <property type="evidence" value="ECO:0007669"/>
    <property type="project" value="UniProtKB-SubCell"/>
</dbReference>
<feature type="domain" description="P-type ATPase A" evidence="7">
    <location>
        <begin position="99"/>
        <end position="195"/>
    </location>
</feature>
<dbReference type="EMBL" id="JACHJP010000005">
    <property type="protein sequence ID" value="MBB4917582.1"/>
    <property type="molecule type" value="Genomic_DNA"/>
</dbReference>
<feature type="transmembrane region" description="Helical" evidence="6">
    <location>
        <begin position="596"/>
        <end position="614"/>
    </location>
</feature>
<keyword evidence="3" id="KW-1278">Translocase</keyword>
<dbReference type="NCBIfam" id="TIGR01494">
    <property type="entry name" value="ATPase_P-type"/>
    <property type="match status" value="2"/>
</dbReference>
<dbReference type="InterPro" id="IPR023298">
    <property type="entry name" value="ATPase_P-typ_TM_dom_sf"/>
</dbReference>
<gene>
    <name evidence="8" type="ORF">FHS44_004702</name>
</gene>
<evidence type="ECO:0000256" key="3">
    <source>
        <dbReference type="ARBA" id="ARBA00022967"/>
    </source>
</evidence>
<feature type="transmembrane region" description="Helical" evidence="6">
    <location>
        <begin position="745"/>
        <end position="765"/>
    </location>
</feature>
<dbReference type="InterPro" id="IPR036412">
    <property type="entry name" value="HAD-like_sf"/>
</dbReference>
<comment type="subcellular location">
    <subcellularLocation>
        <location evidence="1">Cell membrane</location>
        <topology evidence="1">Multi-pass membrane protein</topology>
    </subcellularLocation>
</comment>
<evidence type="ECO:0000256" key="6">
    <source>
        <dbReference type="SAM" id="Phobius"/>
    </source>
</evidence>
<feature type="transmembrane region" description="Helical" evidence="6">
    <location>
        <begin position="707"/>
        <end position="725"/>
    </location>
</feature>
<evidence type="ECO:0000256" key="2">
    <source>
        <dbReference type="ARBA" id="ARBA00022692"/>
    </source>
</evidence>
<feature type="transmembrane region" description="Helical" evidence="6">
    <location>
        <begin position="245"/>
        <end position="271"/>
    </location>
</feature>
<dbReference type="Pfam" id="PF00122">
    <property type="entry name" value="E1-E2_ATPase"/>
    <property type="match status" value="1"/>
</dbReference>
<dbReference type="Proteomes" id="UP000552644">
    <property type="component" value="Unassembled WGS sequence"/>
</dbReference>
<dbReference type="GO" id="GO:0005524">
    <property type="term" value="F:ATP binding"/>
    <property type="evidence" value="ECO:0007669"/>
    <property type="project" value="InterPro"/>
</dbReference>
<dbReference type="SFLD" id="SFLDS00003">
    <property type="entry name" value="Haloacid_Dehalogenase"/>
    <property type="match status" value="1"/>
</dbReference>
<feature type="transmembrane region" description="Helical" evidence="6">
    <location>
        <begin position="620"/>
        <end position="639"/>
    </location>
</feature>
<feature type="transmembrane region" description="Helical" evidence="6">
    <location>
        <begin position="38"/>
        <end position="60"/>
    </location>
</feature>
<evidence type="ECO:0000256" key="1">
    <source>
        <dbReference type="ARBA" id="ARBA00004651"/>
    </source>
</evidence>